<evidence type="ECO:0000313" key="6">
    <source>
        <dbReference type="EMBL" id="SUV43136.1"/>
    </source>
</evidence>
<dbReference type="EMBL" id="UFSX01000002">
    <property type="protein sequence ID" value="SUV43136.1"/>
    <property type="molecule type" value="Genomic_DNA"/>
</dbReference>
<evidence type="ECO:0000313" key="7">
    <source>
        <dbReference type="Proteomes" id="UP000254424"/>
    </source>
</evidence>
<evidence type="ECO:0000313" key="10">
    <source>
        <dbReference type="Proteomes" id="UP000335496"/>
    </source>
</evidence>
<dbReference type="EMBL" id="QSLA01000008">
    <property type="protein sequence ID" value="RHF08954.1"/>
    <property type="molecule type" value="Genomic_DNA"/>
</dbReference>
<dbReference type="EMBL" id="CP072227">
    <property type="protein sequence ID" value="QUT45063.1"/>
    <property type="molecule type" value="Genomic_DNA"/>
</dbReference>
<organism evidence="6 7">
    <name type="scientific">Bacteroides eggerthii</name>
    <dbReference type="NCBI Taxonomy" id="28111"/>
    <lineage>
        <taxon>Bacteria</taxon>
        <taxon>Pseudomonadati</taxon>
        <taxon>Bacteroidota</taxon>
        <taxon>Bacteroidia</taxon>
        <taxon>Bacteroidales</taxon>
        <taxon>Bacteroidaceae</taxon>
        <taxon>Bacteroides</taxon>
    </lineage>
</organism>
<keyword evidence="10" id="KW-1185">Reference proteome</keyword>
<protein>
    <submittedName>
        <fullName evidence="6">Uncharacterized protein</fullName>
    </submittedName>
</protein>
<reference evidence="2 10" key="3">
    <citation type="journal article" date="2019" name="Nat. Med.">
        <title>A library of human gut bacterial isolates paired with longitudinal multiomics data enables mechanistic microbiome research.</title>
        <authorList>
            <person name="Poyet M."/>
            <person name="Groussin M."/>
            <person name="Gibbons S.M."/>
            <person name="Avila-Pacheco J."/>
            <person name="Jiang X."/>
            <person name="Kearney S.M."/>
            <person name="Perrotta A.R."/>
            <person name="Berdy B."/>
            <person name="Zhao S."/>
            <person name="Lieberman T.D."/>
            <person name="Swanson P.K."/>
            <person name="Smith M."/>
            <person name="Roesemann S."/>
            <person name="Alexander J.E."/>
            <person name="Rich S.A."/>
            <person name="Livny J."/>
            <person name="Vlamakis H."/>
            <person name="Clish C."/>
            <person name="Bullock K."/>
            <person name="Deik A."/>
            <person name="Scott J."/>
            <person name="Pierce K.A."/>
            <person name="Xavier R.J."/>
            <person name="Alm E.J."/>
        </authorList>
    </citation>
    <scope>NUCLEOTIDE SEQUENCE [LARGE SCALE GENOMIC DNA]</scope>
    <source>
        <strain evidence="2 10">BIOML-A1</strain>
    </source>
</reference>
<dbReference type="STRING" id="483216.BACEGG_03218"/>
<dbReference type="GO" id="GO:0016787">
    <property type="term" value="F:hydrolase activity"/>
    <property type="evidence" value="ECO:0007669"/>
    <property type="project" value="UniProtKB-KW"/>
</dbReference>
<dbReference type="EMBL" id="RCXL01000028">
    <property type="protein sequence ID" value="RYT70339.1"/>
    <property type="molecule type" value="Genomic_DNA"/>
</dbReference>
<keyword evidence="1" id="KW-0378">Hydrolase</keyword>
<reference evidence="4 8" key="2">
    <citation type="submission" date="2018-08" db="EMBL/GenBank/DDBJ databases">
        <title>A genome reference for cultivated species of the human gut microbiota.</title>
        <authorList>
            <person name="Zou Y."/>
            <person name="Xue W."/>
            <person name="Luo G."/>
        </authorList>
    </citation>
    <scope>NUCLEOTIDE SEQUENCE [LARGE SCALE GENOMIC DNA]</scope>
    <source>
        <strain evidence="4 8">AM26-26AC</strain>
    </source>
</reference>
<dbReference type="Proteomes" id="UP000291917">
    <property type="component" value="Unassembled WGS sequence"/>
</dbReference>
<dbReference type="AlphaFoldDB" id="A0A380ZDY1"/>
<evidence type="ECO:0000313" key="3">
    <source>
        <dbReference type="EMBL" id="QUT45063.1"/>
    </source>
</evidence>
<dbReference type="EMBL" id="VVZX01000026">
    <property type="protein sequence ID" value="KAA5270881.1"/>
    <property type="molecule type" value="Genomic_DNA"/>
</dbReference>
<accession>A0A380ZDY1</accession>
<reference evidence="6 7" key="1">
    <citation type="submission" date="2018-06" db="EMBL/GenBank/DDBJ databases">
        <authorList>
            <consortium name="Pathogen Informatics"/>
            <person name="Doyle S."/>
        </authorList>
    </citation>
    <scope>NUCLEOTIDE SEQUENCE [LARGE SCALE GENOMIC DNA]</scope>
    <source>
        <strain evidence="6 7">NCTC11155</strain>
    </source>
</reference>
<dbReference type="Proteomes" id="UP000335496">
    <property type="component" value="Unassembled WGS sequence"/>
</dbReference>
<evidence type="ECO:0000313" key="4">
    <source>
        <dbReference type="EMBL" id="RHF08954.1"/>
    </source>
</evidence>
<gene>
    <name evidence="4" type="ORF">DW701_08850</name>
    <name evidence="5" type="ORF">EAJ03_15700</name>
    <name evidence="2" type="ORF">F2Z23_15890</name>
    <name evidence="3" type="ORF">INE88_01869</name>
    <name evidence="6" type="ORF">NCTC11155_02526</name>
</gene>
<dbReference type="Proteomes" id="UP000679226">
    <property type="component" value="Chromosome"/>
</dbReference>
<evidence type="ECO:0000313" key="8">
    <source>
        <dbReference type="Proteomes" id="UP000283538"/>
    </source>
</evidence>
<name>A0A380ZDY1_9BACE</name>
<dbReference type="InterPro" id="IPR029018">
    <property type="entry name" value="Hex-like_dom2"/>
</dbReference>
<dbReference type="Proteomes" id="UP000254424">
    <property type="component" value="Unassembled WGS sequence"/>
</dbReference>
<evidence type="ECO:0000313" key="2">
    <source>
        <dbReference type="EMBL" id="KAA5270881.1"/>
    </source>
</evidence>
<dbReference type="RefSeq" id="WP_004291690.1">
    <property type="nucleotide sequence ID" value="NZ_CABKNQ010000017.1"/>
</dbReference>
<dbReference type="GeneID" id="93069281"/>
<dbReference type="KEGG" id="beg:INE88_01869"/>
<proteinExistence type="predicted"/>
<evidence type="ECO:0000313" key="5">
    <source>
        <dbReference type="EMBL" id="RYT70339.1"/>
    </source>
</evidence>
<dbReference type="GO" id="GO:0005975">
    <property type="term" value="P:carbohydrate metabolic process"/>
    <property type="evidence" value="ECO:0007669"/>
    <property type="project" value="UniProtKB-ARBA"/>
</dbReference>
<evidence type="ECO:0000256" key="1">
    <source>
        <dbReference type="ARBA" id="ARBA00022801"/>
    </source>
</evidence>
<dbReference type="Proteomes" id="UP000283538">
    <property type="component" value="Unassembled WGS sequence"/>
</dbReference>
<reference evidence="3" key="5">
    <citation type="journal article" date="2021" name="PLoS Genet.">
        <title>Mobile Type VI secretion system loci of the gut Bacteroidales display extensive intra-ecosystem transfer, multi-species spread and geographical clustering.</title>
        <authorList>
            <person name="Garcia-Bayona L."/>
            <person name="Coyne M.J."/>
            <person name="Comstock L.E."/>
        </authorList>
    </citation>
    <scope>NUCLEOTIDE SEQUENCE</scope>
    <source>
        <strain evidence="3">CL11T00C20</strain>
    </source>
</reference>
<dbReference type="Gene3D" id="3.30.379.10">
    <property type="entry name" value="Chitobiase/beta-hexosaminidase domain 2-like"/>
    <property type="match status" value="1"/>
</dbReference>
<sequence length="80" mass="9102">MVYSADETVRVIVGSYDKSSFIRQLLKAGKLENDLLKDKNEKFIITTLHNLLKGLEGESCSLPEVTSAVLFMEFMSFRVR</sequence>
<reference evidence="5 9" key="4">
    <citation type="journal article" date="2019" name="Science, e1252229">
        <title>Invertible promoters mediate bacterial phase variation, antibiotic resistance, and host adaptation in the gut.</title>
        <authorList>
            <person name="Jiang X."/>
            <person name="Hall A.B."/>
            <person name="Arthur T.D."/>
            <person name="Plichta D.R."/>
            <person name="Covington C.T."/>
            <person name="Poyet M."/>
            <person name="Crothers J."/>
            <person name="Moses P.L."/>
            <person name="Tolonen A.C."/>
            <person name="Vlamakis H."/>
            <person name="Alm E.J."/>
            <person name="Xavier R.J."/>
        </authorList>
    </citation>
    <scope>NUCLEOTIDE SEQUENCE [LARGE SCALE GENOMIC DNA]</scope>
    <source>
        <strain evidence="9">bj_0095</strain>
        <strain evidence="5">Bj_0095</strain>
    </source>
</reference>
<evidence type="ECO:0000313" key="9">
    <source>
        <dbReference type="Proteomes" id="UP000291917"/>
    </source>
</evidence>